<dbReference type="GO" id="GO:0006281">
    <property type="term" value="P:DNA repair"/>
    <property type="evidence" value="ECO:0007669"/>
    <property type="project" value="UniProtKB-KW"/>
</dbReference>
<dbReference type="Pfam" id="PF01726">
    <property type="entry name" value="LexA_DNA_bind"/>
    <property type="match status" value="1"/>
</dbReference>
<dbReference type="InterPro" id="IPR006199">
    <property type="entry name" value="LexA_DNA-bd_dom"/>
</dbReference>
<feature type="domain" description="Peptidase S24/S26A/S26B/S26C" evidence="13">
    <location>
        <begin position="81"/>
        <end position="195"/>
    </location>
</feature>
<evidence type="ECO:0000256" key="4">
    <source>
        <dbReference type="ARBA" id="ARBA00022705"/>
    </source>
</evidence>
<evidence type="ECO:0000256" key="8">
    <source>
        <dbReference type="ARBA" id="ARBA00023015"/>
    </source>
</evidence>
<keyword evidence="8" id="KW-0805">Transcription regulation</keyword>
<keyword evidence="10" id="KW-0804">Transcription</keyword>
<dbReference type="InterPro" id="IPR006197">
    <property type="entry name" value="Peptidase_S24_LexA"/>
</dbReference>
<evidence type="ECO:0000256" key="3">
    <source>
        <dbReference type="ARBA" id="ARBA00022491"/>
    </source>
</evidence>
<accession>A0A3B1B9H2</accession>
<dbReference type="InterPro" id="IPR036390">
    <property type="entry name" value="WH_DNA-bd_sf"/>
</dbReference>
<proteinExistence type="inferred from homology"/>
<dbReference type="SUPFAM" id="SSF51306">
    <property type="entry name" value="LexA/Signal peptidase"/>
    <property type="match status" value="1"/>
</dbReference>
<keyword evidence="12" id="KW-0742">SOS response</keyword>
<organism evidence="15">
    <name type="scientific">hydrothermal vent metagenome</name>
    <dbReference type="NCBI Taxonomy" id="652676"/>
    <lineage>
        <taxon>unclassified sequences</taxon>
        <taxon>metagenomes</taxon>
        <taxon>ecological metagenomes</taxon>
    </lineage>
</organism>
<dbReference type="PANTHER" id="PTHR33516">
    <property type="entry name" value="LEXA REPRESSOR"/>
    <property type="match status" value="1"/>
</dbReference>
<dbReference type="EMBL" id="UOGA01000028">
    <property type="protein sequence ID" value="VAX14946.1"/>
    <property type="molecule type" value="Genomic_DNA"/>
</dbReference>
<keyword evidence="7" id="KW-0068">Autocatalytic cleavage</keyword>
<protein>
    <submittedName>
        <fullName evidence="15">SOS-response repressor and protease LexA</fullName>
        <ecNumber evidence="15">3.4.21.88</ecNumber>
    </submittedName>
</protein>
<evidence type="ECO:0000313" key="15">
    <source>
        <dbReference type="EMBL" id="VAX14946.1"/>
    </source>
</evidence>
<dbReference type="EC" id="3.4.21.88" evidence="15"/>
<evidence type="ECO:0000259" key="14">
    <source>
        <dbReference type="Pfam" id="PF01726"/>
    </source>
</evidence>
<dbReference type="SUPFAM" id="SSF46785">
    <property type="entry name" value="Winged helix' DNA-binding domain"/>
    <property type="match status" value="1"/>
</dbReference>
<keyword evidence="4" id="KW-0235">DNA replication</keyword>
<dbReference type="InterPro" id="IPR050077">
    <property type="entry name" value="LexA_repressor"/>
</dbReference>
<dbReference type="GO" id="GO:0003677">
    <property type="term" value="F:DNA binding"/>
    <property type="evidence" value="ECO:0007669"/>
    <property type="project" value="UniProtKB-KW"/>
</dbReference>
<dbReference type="PANTHER" id="PTHR33516:SF2">
    <property type="entry name" value="LEXA REPRESSOR-RELATED"/>
    <property type="match status" value="1"/>
</dbReference>
<evidence type="ECO:0000256" key="12">
    <source>
        <dbReference type="ARBA" id="ARBA00023236"/>
    </source>
</evidence>
<dbReference type="GO" id="GO:0006260">
    <property type="term" value="P:DNA replication"/>
    <property type="evidence" value="ECO:0007669"/>
    <property type="project" value="UniProtKB-KW"/>
</dbReference>
<dbReference type="CDD" id="cd06529">
    <property type="entry name" value="S24_LexA-like"/>
    <property type="match status" value="1"/>
</dbReference>
<comment type="similarity">
    <text evidence="1">Belongs to the peptidase S24 family.</text>
</comment>
<dbReference type="GO" id="GO:0009432">
    <property type="term" value="P:SOS response"/>
    <property type="evidence" value="ECO:0007669"/>
    <property type="project" value="UniProtKB-KW"/>
</dbReference>
<dbReference type="GO" id="GO:0006508">
    <property type="term" value="P:proteolysis"/>
    <property type="evidence" value="ECO:0007669"/>
    <property type="project" value="UniProtKB-KW"/>
</dbReference>
<keyword evidence="6 15" id="KW-0378">Hydrolase</keyword>
<dbReference type="GO" id="GO:0004252">
    <property type="term" value="F:serine-type endopeptidase activity"/>
    <property type="evidence" value="ECO:0007669"/>
    <property type="project" value="UniProtKB-EC"/>
</dbReference>
<feature type="domain" description="LexA repressor DNA-binding" evidence="14">
    <location>
        <begin position="2"/>
        <end position="64"/>
    </location>
</feature>
<evidence type="ECO:0000256" key="9">
    <source>
        <dbReference type="ARBA" id="ARBA00023125"/>
    </source>
</evidence>
<evidence type="ECO:0000256" key="7">
    <source>
        <dbReference type="ARBA" id="ARBA00022813"/>
    </source>
</evidence>
<keyword evidence="5" id="KW-0227">DNA damage</keyword>
<evidence type="ECO:0000256" key="2">
    <source>
        <dbReference type="ARBA" id="ARBA00011738"/>
    </source>
</evidence>
<sequence length="201" mass="22519">MHLTKRQKYIYDFIVSFIDDKGYAPSIVEIGEHFGLSSPATVHKHLTNLEAKGLIRRLRNMSRAIELIPREAESESSFEVPLLGYIAAGLPLETYPFEESVSIPGDMLGRNRTYVLKVKGDSMIEEGINDGDFVIVDERQHANDGETVVALINREGATLKKFYRENDLVRLQPANSSMEPIMAPADQVTIQGVVIGLLRKF</sequence>
<evidence type="ECO:0000256" key="10">
    <source>
        <dbReference type="ARBA" id="ARBA00023163"/>
    </source>
</evidence>
<dbReference type="GO" id="GO:0045892">
    <property type="term" value="P:negative regulation of DNA-templated transcription"/>
    <property type="evidence" value="ECO:0007669"/>
    <property type="project" value="InterPro"/>
</dbReference>
<dbReference type="Gene3D" id="1.10.10.10">
    <property type="entry name" value="Winged helix-like DNA-binding domain superfamily/Winged helix DNA-binding domain"/>
    <property type="match status" value="1"/>
</dbReference>
<dbReference type="PRINTS" id="PR00726">
    <property type="entry name" value="LEXASERPTASE"/>
</dbReference>
<dbReference type="AlphaFoldDB" id="A0A3B1B9H2"/>
<dbReference type="FunFam" id="1.10.10.10:FF:000009">
    <property type="entry name" value="LexA repressor"/>
    <property type="match status" value="1"/>
</dbReference>
<dbReference type="Gene3D" id="2.10.109.10">
    <property type="entry name" value="Umud Fragment, subunit A"/>
    <property type="match status" value="1"/>
</dbReference>
<gene>
    <name evidence="15" type="ORF">MNBD_NITROSPINAE04-1979</name>
</gene>
<dbReference type="Pfam" id="PF00717">
    <property type="entry name" value="Peptidase_S24"/>
    <property type="match status" value="1"/>
</dbReference>
<evidence type="ECO:0000256" key="5">
    <source>
        <dbReference type="ARBA" id="ARBA00022763"/>
    </source>
</evidence>
<keyword evidence="3" id="KW-0678">Repressor</keyword>
<dbReference type="FunFam" id="2.10.109.10:FF:000001">
    <property type="entry name" value="LexA repressor"/>
    <property type="match status" value="1"/>
</dbReference>
<dbReference type="NCBIfam" id="TIGR00498">
    <property type="entry name" value="lexA"/>
    <property type="match status" value="1"/>
</dbReference>
<dbReference type="InterPro" id="IPR039418">
    <property type="entry name" value="LexA-like"/>
</dbReference>
<dbReference type="InterPro" id="IPR006200">
    <property type="entry name" value="LexA"/>
</dbReference>
<keyword evidence="15" id="KW-0645">Protease</keyword>
<keyword evidence="9" id="KW-0238">DNA-binding</keyword>
<dbReference type="InterPro" id="IPR036286">
    <property type="entry name" value="LexA/Signal_pep-like_sf"/>
</dbReference>
<keyword evidence="11" id="KW-0234">DNA repair</keyword>
<evidence type="ECO:0000256" key="11">
    <source>
        <dbReference type="ARBA" id="ARBA00023204"/>
    </source>
</evidence>
<dbReference type="InterPro" id="IPR036388">
    <property type="entry name" value="WH-like_DNA-bd_sf"/>
</dbReference>
<evidence type="ECO:0000256" key="6">
    <source>
        <dbReference type="ARBA" id="ARBA00022801"/>
    </source>
</evidence>
<reference evidence="15" key="1">
    <citation type="submission" date="2018-06" db="EMBL/GenBank/DDBJ databases">
        <authorList>
            <person name="Zhirakovskaya E."/>
        </authorList>
    </citation>
    <scope>NUCLEOTIDE SEQUENCE</scope>
</reference>
<name>A0A3B1B9H2_9ZZZZ</name>
<comment type="subunit">
    <text evidence="2">Homodimer.</text>
</comment>
<dbReference type="InterPro" id="IPR015927">
    <property type="entry name" value="Peptidase_S24_S26A/B/C"/>
</dbReference>
<dbReference type="HAMAP" id="MF_00015">
    <property type="entry name" value="LexA"/>
    <property type="match status" value="1"/>
</dbReference>
<evidence type="ECO:0000259" key="13">
    <source>
        <dbReference type="Pfam" id="PF00717"/>
    </source>
</evidence>
<evidence type="ECO:0000256" key="1">
    <source>
        <dbReference type="ARBA" id="ARBA00007484"/>
    </source>
</evidence>